<comment type="caution">
    <text evidence="1">The sequence shown here is derived from an EMBL/GenBank/DDBJ whole genome shotgun (WGS) entry which is preliminary data.</text>
</comment>
<dbReference type="AlphaFoldDB" id="A0AAV6TG71"/>
<reference evidence="1 2" key="1">
    <citation type="journal article" date="2022" name="Nat. Ecol. Evol.">
        <title>A masculinizing supergene underlies an exaggerated male reproductive morph in a spider.</title>
        <authorList>
            <person name="Hendrickx F."/>
            <person name="De Corte Z."/>
            <person name="Sonet G."/>
            <person name="Van Belleghem S.M."/>
            <person name="Kostlbacher S."/>
            <person name="Vangestel C."/>
        </authorList>
    </citation>
    <scope>NUCLEOTIDE SEQUENCE [LARGE SCALE GENOMIC DNA]</scope>
    <source>
        <strain evidence="1">W744_W776</strain>
    </source>
</reference>
<keyword evidence="2" id="KW-1185">Reference proteome</keyword>
<name>A0AAV6TG71_9ARAC</name>
<evidence type="ECO:0000313" key="1">
    <source>
        <dbReference type="EMBL" id="KAG8170613.1"/>
    </source>
</evidence>
<sequence length="48" mass="5357">SAKYHQEVMEISGEFKEEDFANNRVNPTLGIGTMNGDFLILAPEVDQT</sequence>
<feature type="non-terminal residue" evidence="1">
    <location>
        <position position="1"/>
    </location>
</feature>
<protein>
    <submittedName>
        <fullName evidence="1">Uncharacterized protein</fullName>
    </submittedName>
</protein>
<accession>A0AAV6TG71</accession>
<dbReference type="EMBL" id="JAFNEN010005132">
    <property type="protein sequence ID" value="KAG8170613.1"/>
    <property type="molecule type" value="Genomic_DNA"/>
</dbReference>
<organism evidence="1 2">
    <name type="scientific">Oedothorax gibbosus</name>
    <dbReference type="NCBI Taxonomy" id="931172"/>
    <lineage>
        <taxon>Eukaryota</taxon>
        <taxon>Metazoa</taxon>
        <taxon>Ecdysozoa</taxon>
        <taxon>Arthropoda</taxon>
        <taxon>Chelicerata</taxon>
        <taxon>Arachnida</taxon>
        <taxon>Araneae</taxon>
        <taxon>Araneomorphae</taxon>
        <taxon>Entelegynae</taxon>
        <taxon>Araneoidea</taxon>
        <taxon>Linyphiidae</taxon>
        <taxon>Erigoninae</taxon>
        <taxon>Oedothorax</taxon>
    </lineage>
</organism>
<dbReference type="Proteomes" id="UP000827092">
    <property type="component" value="Unassembled WGS sequence"/>
</dbReference>
<evidence type="ECO:0000313" key="2">
    <source>
        <dbReference type="Proteomes" id="UP000827092"/>
    </source>
</evidence>
<proteinExistence type="predicted"/>
<gene>
    <name evidence="1" type="ORF">JTE90_014350</name>
</gene>